<evidence type="ECO:0000256" key="2">
    <source>
        <dbReference type="ARBA" id="ARBA00022723"/>
    </source>
</evidence>
<keyword evidence="4 5" id="KW-0408">Iron</keyword>
<comment type="similarity">
    <text evidence="1">Belongs to the carotenoid oxygenase family.</text>
</comment>
<organism evidence="6 7">
    <name type="scientific">Batillaria attramentaria</name>
    <dbReference type="NCBI Taxonomy" id="370345"/>
    <lineage>
        <taxon>Eukaryota</taxon>
        <taxon>Metazoa</taxon>
        <taxon>Spiralia</taxon>
        <taxon>Lophotrochozoa</taxon>
        <taxon>Mollusca</taxon>
        <taxon>Gastropoda</taxon>
        <taxon>Caenogastropoda</taxon>
        <taxon>Sorbeoconcha</taxon>
        <taxon>Cerithioidea</taxon>
        <taxon>Batillariidae</taxon>
        <taxon>Batillaria</taxon>
    </lineage>
</organism>
<proteinExistence type="inferred from homology"/>
<comment type="caution">
    <text evidence="6">The sequence shown here is derived from an EMBL/GenBank/DDBJ whole genome shotgun (WGS) entry which is preliminary data.</text>
</comment>
<dbReference type="GO" id="GO:0016491">
    <property type="term" value="F:oxidoreductase activity"/>
    <property type="evidence" value="ECO:0007669"/>
    <property type="project" value="UniProtKB-KW"/>
</dbReference>
<sequence length="558" mass="62575">FPQCLRCPVKIRPQIPFLSRFFGAASTYVATMAAAADETQPPPSASSYKQPYFQLDPNTANNGPVDTDIIGQVPEWLEGSLFRNGPGIFTVGETRLRHLFDGFAVLHRFDLHQGKVTYTSRVLDSESWERSVKANRLVTTQFGTYAHPDPCKTLFSRVMSYFKPRWEGRTDNTSVNIVEHGDRLYTLTETPVMLSVDPKTLQIAQKDTLDRVIAVHMSTAHPHFDREGNMYNLGTAFNPPNNYNIIKIAPAKSKDDDPLSTATLQASLTSRWTWSMGYNHSFGMSRDHYVILEQPVTMASFKFLTCNWRRASVFENFDKHPGVEENGELVVDFVGYSSLDVIDSLYVDRLDETGVASVHPIFRRYVLPLSLRTQGSTRLLRTTSKDNLGTRDIVTGGHAEVDQNLVRFPHSSATAVLRKDGTVFLTPDIITEDGSHMELPRINYDMANGTRYRYVYGTSLFSHSAQLKKLDLDKKQELAWGEEGYQPGEPVFVSRPGAVEEDDGVILSPVISLDSGKPCFLLILDAGTFKELARAVTPASMKWALSFHGTYLPQNKPQ</sequence>
<dbReference type="PANTHER" id="PTHR10543">
    <property type="entry name" value="BETA-CAROTENE DIOXYGENASE"/>
    <property type="match status" value="1"/>
</dbReference>
<evidence type="ECO:0000256" key="5">
    <source>
        <dbReference type="PIRSR" id="PIRSR604294-1"/>
    </source>
</evidence>
<dbReference type="Proteomes" id="UP001519460">
    <property type="component" value="Unassembled WGS sequence"/>
</dbReference>
<feature type="non-terminal residue" evidence="6">
    <location>
        <position position="1"/>
    </location>
</feature>
<reference evidence="6 7" key="1">
    <citation type="journal article" date="2023" name="Sci. Data">
        <title>Genome assembly of the Korean intertidal mud-creeper Batillaria attramentaria.</title>
        <authorList>
            <person name="Patra A.K."/>
            <person name="Ho P.T."/>
            <person name="Jun S."/>
            <person name="Lee S.J."/>
            <person name="Kim Y."/>
            <person name="Won Y.J."/>
        </authorList>
    </citation>
    <scope>NUCLEOTIDE SEQUENCE [LARGE SCALE GENOMIC DNA]</scope>
    <source>
        <strain evidence="6">Wonlab-2016</strain>
    </source>
</reference>
<dbReference type="EMBL" id="JACVVK020000029">
    <property type="protein sequence ID" value="KAK7501896.1"/>
    <property type="molecule type" value="Genomic_DNA"/>
</dbReference>
<comment type="cofactor">
    <cofactor evidence="5">
        <name>Fe(2+)</name>
        <dbReference type="ChEBI" id="CHEBI:29033"/>
    </cofactor>
    <text evidence="5">Binds 1 Fe(2+) ion per subunit.</text>
</comment>
<feature type="binding site" evidence="5">
    <location>
        <position position="221"/>
    </location>
    <ligand>
        <name>Fe cation</name>
        <dbReference type="ChEBI" id="CHEBI:24875"/>
        <note>catalytic</note>
    </ligand>
</feature>
<dbReference type="PANTHER" id="PTHR10543:SF24">
    <property type="entry name" value="CAROTENOID ISOMEROOXYGENASE"/>
    <property type="match status" value="1"/>
</dbReference>
<feature type="binding site" evidence="5">
    <location>
        <position position="280"/>
    </location>
    <ligand>
        <name>Fe cation</name>
        <dbReference type="ChEBI" id="CHEBI:24875"/>
        <note>catalytic</note>
    </ligand>
</feature>
<feature type="binding site" evidence="5">
    <location>
        <position position="548"/>
    </location>
    <ligand>
        <name>Fe cation</name>
        <dbReference type="ChEBI" id="CHEBI:24875"/>
        <note>catalytic</note>
    </ligand>
</feature>
<dbReference type="AlphaFoldDB" id="A0ABD0LQZ4"/>
<keyword evidence="2 5" id="KW-0479">Metal-binding</keyword>
<keyword evidence="7" id="KW-1185">Reference proteome</keyword>
<gene>
    <name evidence="6" type="ORF">BaRGS_00006982</name>
</gene>
<keyword evidence="3" id="KW-0560">Oxidoreductase</keyword>
<evidence type="ECO:0000256" key="3">
    <source>
        <dbReference type="ARBA" id="ARBA00023002"/>
    </source>
</evidence>
<accession>A0ABD0LQZ4</accession>
<name>A0ABD0LQZ4_9CAEN</name>
<dbReference type="InterPro" id="IPR004294">
    <property type="entry name" value="Carotenoid_Oase"/>
</dbReference>
<dbReference type="GO" id="GO:0046872">
    <property type="term" value="F:metal ion binding"/>
    <property type="evidence" value="ECO:0007669"/>
    <property type="project" value="UniProtKB-KW"/>
</dbReference>
<evidence type="ECO:0000256" key="1">
    <source>
        <dbReference type="ARBA" id="ARBA00006787"/>
    </source>
</evidence>
<evidence type="ECO:0000313" key="6">
    <source>
        <dbReference type="EMBL" id="KAK7501896.1"/>
    </source>
</evidence>
<evidence type="ECO:0000256" key="4">
    <source>
        <dbReference type="ARBA" id="ARBA00023004"/>
    </source>
</evidence>
<evidence type="ECO:0000313" key="7">
    <source>
        <dbReference type="Proteomes" id="UP001519460"/>
    </source>
</evidence>
<dbReference type="Pfam" id="PF03055">
    <property type="entry name" value="RPE65"/>
    <property type="match status" value="2"/>
</dbReference>
<protein>
    <submittedName>
        <fullName evidence="6">Uncharacterized protein</fullName>
    </submittedName>
</protein>